<evidence type="ECO:0000313" key="1">
    <source>
        <dbReference type="EMBL" id="RJT74884.1"/>
    </source>
</evidence>
<gene>
    <name evidence="1" type="ORF">D6T63_18370</name>
</gene>
<organism evidence="1 2">
    <name type="scientific">Arthrobacter cheniae</name>
    <dbReference type="NCBI Taxonomy" id="1258888"/>
    <lineage>
        <taxon>Bacteria</taxon>
        <taxon>Bacillati</taxon>
        <taxon>Actinomycetota</taxon>
        <taxon>Actinomycetes</taxon>
        <taxon>Micrococcales</taxon>
        <taxon>Micrococcaceae</taxon>
        <taxon>Arthrobacter</taxon>
    </lineage>
</organism>
<comment type="caution">
    <text evidence="1">The sequence shown here is derived from an EMBL/GenBank/DDBJ whole genome shotgun (WGS) entry which is preliminary data.</text>
</comment>
<accession>A0A3A5M777</accession>
<evidence type="ECO:0000313" key="2">
    <source>
        <dbReference type="Proteomes" id="UP000272560"/>
    </source>
</evidence>
<dbReference type="RefSeq" id="WP_120150778.1">
    <property type="nucleotide sequence ID" value="NZ_QZVT01000018.1"/>
</dbReference>
<name>A0A3A5M777_9MICC</name>
<dbReference type="OrthoDB" id="4945940at2"/>
<dbReference type="Proteomes" id="UP000272560">
    <property type="component" value="Unassembled WGS sequence"/>
</dbReference>
<protein>
    <recommendedName>
        <fullName evidence="3">Asp23/Gls24 family envelope stress response protein</fullName>
    </recommendedName>
</protein>
<proteinExistence type="predicted"/>
<reference evidence="1 2" key="1">
    <citation type="submission" date="2018-09" db="EMBL/GenBank/DDBJ databases">
        <title>Novel species of Arthrobacter.</title>
        <authorList>
            <person name="Liu Q."/>
            <person name="Xin Y.-H."/>
        </authorList>
    </citation>
    <scope>NUCLEOTIDE SEQUENCE [LARGE SCALE GENOMIC DNA]</scope>
    <source>
        <strain evidence="1 2">Hz2</strain>
    </source>
</reference>
<evidence type="ECO:0008006" key="3">
    <source>
        <dbReference type="Google" id="ProtNLM"/>
    </source>
</evidence>
<dbReference type="EMBL" id="QZVT01000018">
    <property type="protein sequence ID" value="RJT74884.1"/>
    <property type="molecule type" value="Genomic_DNA"/>
</dbReference>
<dbReference type="AlphaFoldDB" id="A0A3A5M777"/>
<sequence>MSEKPTETRVVDLDLIAGTLRAALLAEPGLLRLEPTIRSTLTRLKVSSSKAFHQRLRPANADPTVASSDGLILTLTDGVLNMQIDIATDISHQALNVAEKLQVVAAKVTEQSGLTIGKIDLTILSIEGAAERTENPSPIP</sequence>
<keyword evidence="2" id="KW-1185">Reference proteome</keyword>